<sequence>MVTDNTAYIGKTLSLLAFNAGAGLVIQESENQREGQDSIVEQLTAAFERDWFSPYTISLLSGSTTLKESQHGRQKLLCSWKNCQKFIIIV</sequence>
<evidence type="ECO:0000313" key="1">
    <source>
        <dbReference type="Ensembl" id="ENSSANP00000091991.1"/>
    </source>
</evidence>
<keyword evidence="2" id="KW-1185">Reference proteome</keyword>
<reference evidence="1" key="2">
    <citation type="submission" date="2025-09" db="UniProtKB">
        <authorList>
            <consortium name="Ensembl"/>
        </authorList>
    </citation>
    <scope>IDENTIFICATION</scope>
</reference>
<dbReference type="Proteomes" id="UP000472260">
    <property type="component" value="Unassembled WGS sequence"/>
</dbReference>
<protein>
    <submittedName>
        <fullName evidence="1">Uncharacterized protein</fullName>
    </submittedName>
</protein>
<dbReference type="AlphaFoldDB" id="A0A671S7C9"/>
<reference evidence="1" key="1">
    <citation type="submission" date="2025-08" db="UniProtKB">
        <authorList>
            <consortium name="Ensembl"/>
        </authorList>
    </citation>
    <scope>IDENTIFICATION</scope>
</reference>
<organism evidence="1 2">
    <name type="scientific">Sinocyclocheilus anshuiensis</name>
    <dbReference type="NCBI Taxonomy" id="1608454"/>
    <lineage>
        <taxon>Eukaryota</taxon>
        <taxon>Metazoa</taxon>
        <taxon>Chordata</taxon>
        <taxon>Craniata</taxon>
        <taxon>Vertebrata</taxon>
        <taxon>Euteleostomi</taxon>
        <taxon>Actinopterygii</taxon>
        <taxon>Neopterygii</taxon>
        <taxon>Teleostei</taxon>
        <taxon>Ostariophysi</taxon>
        <taxon>Cypriniformes</taxon>
        <taxon>Cyprinidae</taxon>
        <taxon>Cyprininae</taxon>
        <taxon>Sinocyclocheilus</taxon>
    </lineage>
</organism>
<name>A0A671S7C9_9TELE</name>
<evidence type="ECO:0000313" key="2">
    <source>
        <dbReference type="Proteomes" id="UP000472260"/>
    </source>
</evidence>
<accession>A0A671S7C9</accession>
<dbReference type="Ensembl" id="ENSSANT00000097718.1">
    <property type="protein sequence ID" value="ENSSANP00000091991.1"/>
    <property type="gene ID" value="ENSSANG00000045430.1"/>
</dbReference>
<proteinExistence type="predicted"/>